<evidence type="ECO:0000313" key="2">
    <source>
        <dbReference type="Proteomes" id="UP001054945"/>
    </source>
</evidence>
<dbReference type="Proteomes" id="UP001054945">
    <property type="component" value="Unassembled WGS sequence"/>
</dbReference>
<reference evidence="1 2" key="1">
    <citation type="submission" date="2021-06" db="EMBL/GenBank/DDBJ databases">
        <title>Caerostris extrusa draft genome.</title>
        <authorList>
            <person name="Kono N."/>
            <person name="Arakawa K."/>
        </authorList>
    </citation>
    <scope>NUCLEOTIDE SEQUENCE [LARGE SCALE GENOMIC DNA]</scope>
</reference>
<dbReference type="AlphaFoldDB" id="A0AAV4TN95"/>
<organism evidence="1 2">
    <name type="scientific">Caerostris extrusa</name>
    <name type="common">Bark spider</name>
    <name type="synonym">Caerostris bankana</name>
    <dbReference type="NCBI Taxonomy" id="172846"/>
    <lineage>
        <taxon>Eukaryota</taxon>
        <taxon>Metazoa</taxon>
        <taxon>Ecdysozoa</taxon>
        <taxon>Arthropoda</taxon>
        <taxon>Chelicerata</taxon>
        <taxon>Arachnida</taxon>
        <taxon>Araneae</taxon>
        <taxon>Araneomorphae</taxon>
        <taxon>Entelegynae</taxon>
        <taxon>Araneoidea</taxon>
        <taxon>Araneidae</taxon>
        <taxon>Caerostris</taxon>
    </lineage>
</organism>
<keyword evidence="2" id="KW-1185">Reference proteome</keyword>
<dbReference type="EMBL" id="BPLR01011418">
    <property type="protein sequence ID" value="GIY46442.1"/>
    <property type="molecule type" value="Genomic_DNA"/>
</dbReference>
<evidence type="ECO:0000313" key="1">
    <source>
        <dbReference type="EMBL" id="GIY46442.1"/>
    </source>
</evidence>
<gene>
    <name evidence="1" type="ORF">CEXT_439371</name>
</gene>
<name>A0AAV4TN95_CAEEX</name>
<sequence length="77" mass="8450">MEETVSHNVIVVRASSTIVMVATFLKGTLNAQKNHDAKDCDRKAGGPTKMQIAPRPLCELALLPKVPSKEPKSIYQF</sequence>
<proteinExistence type="predicted"/>
<comment type="caution">
    <text evidence="1">The sequence shown here is derived from an EMBL/GenBank/DDBJ whole genome shotgun (WGS) entry which is preliminary data.</text>
</comment>
<accession>A0AAV4TN95</accession>
<protein>
    <submittedName>
        <fullName evidence="1">Uncharacterized protein</fullName>
    </submittedName>
</protein>